<proteinExistence type="predicted"/>
<organism evidence="1 2">
    <name type="scientific">Escherichia coli</name>
    <dbReference type="NCBI Taxonomy" id="562"/>
    <lineage>
        <taxon>Bacteria</taxon>
        <taxon>Pseudomonadati</taxon>
        <taxon>Pseudomonadota</taxon>
        <taxon>Gammaproteobacteria</taxon>
        <taxon>Enterobacterales</taxon>
        <taxon>Enterobacteriaceae</taxon>
        <taxon>Escherichia</taxon>
    </lineage>
</organism>
<protein>
    <submittedName>
        <fullName evidence="1">Uncharacterized protein</fullName>
    </submittedName>
</protein>
<evidence type="ECO:0000313" key="2">
    <source>
        <dbReference type="Proteomes" id="UP000255543"/>
    </source>
</evidence>
<dbReference type="AlphaFoldDB" id="A0A376ZX90"/>
<accession>A0A376ZX90</accession>
<name>A0A376ZX90_ECOLX</name>
<gene>
    <name evidence="1" type="ORF">NCTC8179_03101</name>
</gene>
<reference evidence="1 2" key="1">
    <citation type="submission" date="2018-06" db="EMBL/GenBank/DDBJ databases">
        <authorList>
            <consortium name="Pathogen Informatics"/>
            <person name="Doyle S."/>
        </authorList>
    </citation>
    <scope>NUCLEOTIDE SEQUENCE [LARGE SCALE GENOMIC DNA]</scope>
    <source>
        <strain evidence="1 2">NCTC8179</strain>
    </source>
</reference>
<sequence>MLYIANVGVNRRVMKVKHLPVEMTLSSATTCGKHLRNTSRQDLKNRLCRKNHSYGVICRQRHPEKPNDVVGVSAG</sequence>
<dbReference type="Proteomes" id="UP000255543">
    <property type="component" value="Unassembled WGS sequence"/>
</dbReference>
<evidence type="ECO:0000313" key="1">
    <source>
        <dbReference type="EMBL" id="STK83481.1"/>
    </source>
</evidence>
<dbReference type="EMBL" id="UGEB01000001">
    <property type="protein sequence ID" value="STK83481.1"/>
    <property type="molecule type" value="Genomic_DNA"/>
</dbReference>